<keyword evidence="2 5" id="KW-0813">Transport</keyword>
<dbReference type="RefSeq" id="WP_109612924.1">
    <property type="nucleotide sequence ID" value="NZ_QGGG01000007.1"/>
</dbReference>
<reference evidence="7 8" key="1">
    <citation type="submission" date="2018-05" db="EMBL/GenBank/DDBJ databases">
        <title>Genomic Encyclopedia of Type Strains, Phase IV (KMG-IV): sequencing the most valuable type-strain genomes for metagenomic binning, comparative biology and taxonomic classification.</title>
        <authorList>
            <person name="Goeker M."/>
        </authorList>
    </citation>
    <scope>NUCLEOTIDE SEQUENCE [LARGE SCALE GENOMIC DNA]</scope>
    <source>
        <strain evidence="7 8">DSM 6986</strain>
    </source>
</reference>
<dbReference type="OrthoDB" id="9769319at2"/>
<dbReference type="PIRSF" id="PIRSF019574">
    <property type="entry name" value="Periplasmic_polyamine_BP"/>
    <property type="match status" value="1"/>
</dbReference>
<feature type="chain" id="PRO_5016344144" description="Putrescine-binding periplasmic protein" evidence="6">
    <location>
        <begin position="21"/>
        <end position="344"/>
    </location>
</feature>
<keyword evidence="4 5" id="KW-0574">Periplasm</keyword>
<gene>
    <name evidence="7" type="ORF">C7441_10710</name>
</gene>
<evidence type="ECO:0000256" key="6">
    <source>
        <dbReference type="SAM" id="SignalP"/>
    </source>
</evidence>
<evidence type="ECO:0000313" key="8">
    <source>
        <dbReference type="Proteomes" id="UP000245396"/>
    </source>
</evidence>
<dbReference type="PANTHER" id="PTHR30222:SF12">
    <property type="entry name" value="NORSPERMIDINE SENSOR"/>
    <property type="match status" value="1"/>
</dbReference>
<dbReference type="PRINTS" id="PR00909">
    <property type="entry name" value="SPERMDNBNDNG"/>
</dbReference>
<comment type="function">
    <text evidence="5">Required for the activity of the bacterial periplasmic transport system of putrescine.</text>
</comment>
<organism evidence="7 8">
    <name type="scientific">Pseudaminobacter salicylatoxidans</name>
    <dbReference type="NCBI Taxonomy" id="93369"/>
    <lineage>
        <taxon>Bacteria</taxon>
        <taxon>Pseudomonadati</taxon>
        <taxon>Pseudomonadota</taxon>
        <taxon>Alphaproteobacteria</taxon>
        <taxon>Hyphomicrobiales</taxon>
        <taxon>Phyllobacteriaceae</taxon>
        <taxon>Pseudaminobacter</taxon>
    </lineage>
</organism>
<dbReference type="InterPro" id="IPR001188">
    <property type="entry name" value="Sperm_putr-bd"/>
</dbReference>
<comment type="subcellular location">
    <subcellularLocation>
        <location evidence="1 5">Periplasm</location>
    </subcellularLocation>
</comment>
<dbReference type="EMBL" id="QGGG01000007">
    <property type="protein sequence ID" value="PWJ83851.1"/>
    <property type="molecule type" value="Genomic_DNA"/>
</dbReference>
<evidence type="ECO:0000256" key="3">
    <source>
        <dbReference type="ARBA" id="ARBA00022729"/>
    </source>
</evidence>
<comment type="similarity">
    <text evidence="5">Belongs to the bacterial solute-binding protein PotD/PotF family.</text>
</comment>
<dbReference type="Gene3D" id="3.40.190.10">
    <property type="entry name" value="Periplasmic binding protein-like II"/>
    <property type="match status" value="2"/>
</dbReference>
<dbReference type="GO" id="GO:0042597">
    <property type="term" value="C:periplasmic space"/>
    <property type="evidence" value="ECO:0007669"/>
    <property type="project" value="UniProtKB-SubCell"/>
</dbReference>
<accession>A0A316C2K1</accession>
<dbReference type="STRING" id="1192868.GCA_000304395_01779"/>
<comment type="caution">
    <text evidence="7">The sequence shown here is derived from an EMBL/GenBank/DDBJ whole genome shotgun (WGS) entry which is preliminary data.</text>
</comment>
<evidence type="ECO:0000313" key="7">
    <source>
        <dbReference type="EMBL" id="PWJ83851.1"/>
    </source>
</evidence>
<dbReference type="Proteomes" id="UP000245396">
    <property type="component" value="Unassembled WGS sequence"/>
</dbReference>
<keyword evidence="3 6" id="KW-0732">Signal</keyword>
<dbReference type="SUPFAM" id="SSF53850">
    <property type="entry name" value="Periplasmic binding protein-like II"/>
    <property type="match status" value="1"/>
</dbReference>
<evidence type="ECO:0000256" key="1">
    <source>
        <dbReference type="ARBA" id="ARBA00004418"/>
    </source>
</evidence>
<feature type="signal peptide" evidence="6">
    <location>
        <begin position="1"/>
        <end position="20"/>
    </location>
</feature>
<proteinExistence type="inferred from homology"/>
<dbReference type="Pfam" id="PF13416">
    <property type="entry name" value="SBP_bac_8"/>
    <property type="match status" value="1"/>
</dbReference>
<dbReference type="PANTHER" id="PTHR30222">
    <property type="entry name" value="SPERMIDINE/PUTRESCINE-BINDING PERIPLASMIC PROTEIN"/>
    <property type="match status" value="1"/>
</dbReference>
<keyword evidence="8" id="KW-1185">Reference proteome</keyword>
<name>A0A316C2K1_PSESE</name>
<evidence type="ECO:0000256" key="2">
    <source>
        <dbReference type="ARBA" id="ARBA00022448"/>
    </source>
</evidence>
<evidence type="ECO:0000256" key="5">
    <source>
        <dbReference type="PIRNR" id="PIRNR019574"/>
    </source>
</evidence>
<dbReference type="GO" id="GO:0015846">
    <property type="term" value="P:polyamine transport"/>
    <property type="evidence" value="ECO:0007669"/>
    <property type="project" value="InterPro"/>
</dbReference>
<protein>
    <recommendedName>
        <fullName evidence="5">Putrescine-binding periplasmic protein</fullName>
    </recommendedName>
</protein>
<sequence>MKWKLAALTTALAVATSAGAAWADGELNIYNWGNYTSPELIKKFEDTYKVKVTVTDYDSNDTALAKVRAGGHGFDLVVPSANYVQIWAKEGLIEEARPDQMENFKNVDERWVNVPWDPGRHYTVPWQWGLTGIFVDTSLYKGDINTSAIFLDPPEELAGKINVAPEMNDVLYATIRYLGGKWCTDDRELLKKVRDKLVEAKPKWIAMDYGTIEKFASRDYGAAYYWNGAAIRSREKNPDVRFGYPKEGFPYFMDSIALLKDAKNPENARLFMNFIMAPENAALISNFAKYANGIKGSEEFLADDMKGAPELNVPEEYQSAGEFLESCSPEVHDLYTRIWTELQK</sequence>
<dbReference type="GO" id="GO:0019808">
    <property type="term" value="F:polyamine binding"/>
    <property type="evidence" value="ECO:0007669"/>
    <property type="project" value="InterPro"/>
</dbReference>
<evidence type="ECO:0000256" key="4">
    <source>
        <dbReference type="ARBA" id="ARBA00022764"/>
    </source>
</evidence>
<dbReference type="CDD" id="cd13664">
    <property type="entry name" value="PBP2_PotD_PotF_like_3"/>
    <property type="match status" value="1"/>
</dbReference>
<dbReference type="InterPro" id="IPR006059">
    <property type="entry name" value="SBP"/>
</dbReference>
<dbReference type="AlphaFoldDB" id="A0A316C2K1"/>